<accession>A0A023GAG2</accession>
<dbReference type="Pfam" id="PF02098">
    <property type="entry name" value="His_binding"/>
    <property type="match status" value="1"/>
</dbReference>
<feature type="signal peptide" evidence="1">
    <location>
        <begin position="1"/>
        <end position="19"/>
    </location>
</feature>
<proteinExistence type="evidence at transcript level"/>
<dbReference type="SUPFAM" id="SSF50814">
    <property type="entry name" value="Lipocalins"/>
    <property type="match status" value="1"/>
</dbReference>
<dbReference type="InterPro" id="IPR012674">
    <property type="entry name" value="Calycin"/>
</dbReference>
<protein>
    <submittedName>
        <fullName evidence="2">Putative licpodalin-4 1</fullName>
    </submittedName>
</protein>
<dbReference type="EMBL" id="GBBM01004551">
    <property type="protein sequence ID" value="JAC30867.1"/>
    <property type="molecule type" value="mRNA"/>
</dbReference>
<dbReference type="InterPro" id="IPR002970">
    <property type="entry name" value="Tick_his-bd"/>
</dbReference>
<dbReference type="AlphaFoldDB" id="A0A023GAG2"/>
<keyword evidence="1" id="KW-0732">Signal</keyword>
<evidence type="ECO:0000256" key="1">
    <source>
        <dbReference type="SAM" id="SignalP"/>
    </source>
</evidence>
<sequence>MLAIYLNICILTLARIISAGIFYEDNPQFYKHQRANEVTEAPGMLVVKRQSWNPAWPPLTPCQALKKIGRLSENEFRYLVYYTPLGAPLAVKCFSTTITTSLSALHRHPNVLKYQTLPGGAAFEFKVMYADSRSGCFIFVTSQKLFGRSCRLLRTLAKMKYAIPQACWKVYLENCPANDVLIYEKRCGQFLRQL</sequence>
<name>A0A023GAG2_AMBTT</name>
<organism evidence="2">
    <name type="scientific">Amblyomma triste</name>
    <name type="common">Neotropical tick</name>
    <dbReference type="NCBI Taxonomy" id="251400"/>
    <lineage>
        <taxon>Eukaryota</taxon>
        <taxon>Metazoa</taxon>
        <taxon>Ecdysozoa</taxon>
        <taxon>Arthropoda</taxon>
        <taxon>Chelicerata</taxon>
        <taxon>Arachnida</taxon>
        <taxon>Acari</taxon>
        <taxon>Parasitiformes</taxon>
        <taxon>Ixodida</taxon>
        <taxon>Ixodoidea</taxon>
        <taxon>Ixodidae</taxon>
        <taxon>Amblyomminae</taxon>
        <taxon>Amblyomma</taxon>
    </lineage>
</organism>
<feature type="chain" id="PRO_5001521831" evidence="1">
    <location>
        <begin position="20"/>
        <end position="194"/>
    </location>
</feature>
<evidence type="ECO:0000313" key="2">
    <source>
        <dbReference type="EMBL" id="JAC30867.1"/>
    </source>
</evidence>
<dbReference type="GO" id="GO:0043176">
    <property type="term" value="F:amine binding"/>
    <property type="evidence" value="ECO:0007669"/>
    <property type="project" value="InterPro"/>
</dbReference>
<dbReference type="GO" id="GO:0030682">
    <property type="term" value="P:symbiont-mediated perturbation of host defenses"/>
    <property type="evidence" value="ECO:0007669"/>
    <property type="project" value="InterPro"/>
</dbReference>
<dbReference type="Gene3D" id="2.40.128.20">
    <property type="match status" value="1"/>
</dbReference>
<reference evidence="2" key="1">
    <citation type="submission" date="2014-03" db="EMBL/GenBank/DDBJ databases">
        <title>The sialotranscriptome of Amblyomma triste, Amblyomma parvum and Amblyomma cajennense ticks, uncovered by 454-based RNA-seq.</title>
        <authorList>
            <person name="Garcia G.R."/>
            <person name="Gardinassi L.G."/>
            <person name="Ribeiro J.M."/>
            <person name="Anatriello E."/>
            <person name="Ferreira B.R."/>
            <person name="Moreira H.N."/>
            <person name="Mafra C."/>
            <person name="Olegario M.M."/>
            <person name="Szabo P.J."/>
            <person name="Miranda-Santos I.K."/>
            <person name="Maruyama S.R."/>
        </authorList>
    </citation>
    <scope>NUCLEOTIDE SEQUENCE</scope>
    <source>
        <strain evidence="2">Mato Grasso do Sul</strain>
        <tissue evidence="2">Salivary glands</tissue>
    </source>
</reference>